<evidence type="ECO:0000259" key="8">
    <source>
        <dbReference type="PROSITE" id="PS51352"/>
    </source>
</evidence>
<dbReference type="SUPFAM" id="SSF52833">
    <property type="entry name" value="Thioredoxin-like"/>
    <property type="match status" value="4"/>
</dbReference>
<feature type="chain" id="PRO_5035443135" description="Thioredoxin domain-containing protein" evidence="7">
    <location>
        <begin position="22"/>
        <end position="574"/>
    </location>
</feature>
<dbReference type="EMBL" id="JABELV010000027">
    <property type="protein sequence ID" value="KAG7562713.1"/>
    <property type="molecule type" value="Genomic_DNA"/>
</dbReference>
<evidence type="ECO:0000256" key="3">
    <source>
        <dbReference type="ARBA" id="ARBA00022989"/>
    </source>
</evidence>
<dbReference type="AlphaFoldDB" id="A0A8K0NPN1"/>
<dbReference type="InterPro" id="IPR052250">
    <property type="entry name" value="PDI_TMX3"/>
</dbReference>
<dbReference type="InterPro" id="IPR017937">
    <property type="entry name" value="Thioredoxin_CS"/>
</dbReference>
<feature type="transmembrane region" description="Helical" evidence="6">
    <location>
        <begin position="538"/>
        <end position="559"/>
    </location>
</feature>
<evidence type="ECO:0000256" key="1">
    <source>
        <dbReference type="ARBA" id="ARBA00004389"/>
    </source>
</evidence>
<accession>A0A8K0NPN1</accession>
<dbReference type="OrthoDB" id="72053at2759"/>
<feature type="domain" description="Thioredoxin" evidence="8">
    <location>
        <begin position="9"/>
        <end position="137"/>
    </location>
</feature>
<keyword evidence="10" id="KW-1185">Reference proteome</keyword>
<evidence type="ECO:0000256" key="4">
    <source>
        <dbReference type="ARBA" id="ARBA00023136"/>
    </source>
</evidence>
<gene>
    <name evidence="9" type="ORF">FFLO_01873</name>
</gene>
<comment type="caution">
    <text evidence="9">The sequence shown here is derived from an EMBL/GenBank/DDBJ whole genome shotgun (WGS) entry which is preliminary data.</text>
</comment>
<evidence type="ECO:0000313" key="10">
    <source>
        <dbReference type="Proteomes" id="UP000812966"/>
    </source>
</evidence>
<sequence length="574" mass="64483">MFGSVARWAAAGLLVAAAVRAGLPGTVEHAHQLTAENWEEKTRNGMWLVEHFSPGCGHCRAFAPTYEKLSEENKDLEKSRGMFFGQINCQVQGDLCNSHEIKFYPQLKLYQNSQEIDQYTGDRSHGHLTEYVQDKSRIFARSLAQNVLVESGREKVTSGVNAEGISVNAGEEELDRMIKDGPVFVKFYAPWCGHCKKLAPTWAELGTAMKDKLAIAEVNCEALPALCKKHKITGYPTLNLYNAGAVKPYNGPRKLNKMQEFALNAIIPPTLHHVDAEELKTVQKRKDVFFLFLHTFGTKPNDLAMLKKTSTYRANDVAFYQSSDPDIFASSKIDGTKGSVLAVFKDHMDKPVSTLYFDEAHPSTDQINTFIMSHKYPLVTELTPDNHEELFNLPTRALIVLAALKPGSKNRKEFESDLAYFTKVSRAWQKGGRQFSQPVHFVWTDATRQSKWLKHTYGVNPKKLPAVVLIDPPLNQYYDTTLERDSLKFDGASIFSTLEGMYQHFLIPKAASSALERGSKQFEDGVMGLMKIVARHPFLTFFILGAFIAFAIFGLGRFIDYDLNKTNAANSRLD</sequence>
<dbReference type="Gene3D" id="3.40.30.10">
    <property type="entry name" value="Glutaredoxin"/>
    <property type="match status" value="3"/>
</dbReference>
<keyword evidence="4 6" id="KW-0472">Membrane</keyword>
<evidence type="ECO:0000256" key="2">
    <source>
        <dbReference type="ARBA" id="ARBA00022692"/>
    </source>
</evidence>
<comment type="subcellular location">
    <subcellularLocation>
        <location evidence="1">Endoplasmic reticulum membrane</location>
        <topology evidence="1">Single-pass membrane protein</topology>
    </subcellularLocation>
</comment>
<proteinExistence type="predicted"/>
<dbReference type="PANTHER" id="PTHR46426:SF1">
    <property type="entry name" value="PROTEIN DISULFIDE-ISOMERASE TMX3"/>
    <property type="match status" value="1"/>
</dbReference>
<dbReference type="Pfam" id="PF00085">
    <property type="entry name" value="Thioredoxin"/>
    <property type="match status" value="2"/>
</dbReference>
<dbReference type="InterPro" id="IPR013766">
    <property type="entry name" value="Thioredoxin_domain"/>
</dbReference>
<dbReference type="Pfam" id="PF13848">
    <property type="entry name" value="Thioredoxin_6"/>
    <property type="match status" value="1"/>
</dbReference>
<protein>
    <recommendedName>
        <fullName evidence="8">Thioredoxin domain-containing protein</fullName>
    </recommendedName>
</protein>
<organism evidence="9 10">
    <name type="scientific">Filobasidium floriforme</name>
    <dbReference type="NCBI Taxonomy" id="5210"/>
    <lineage>
        <taxon>Eukaryota</taxon>
        <taxon>Fungi</taxon>
        <taxon>Dikarya</taxon>
        <taxon>Basidiomycota</taxon>
        <taxon>Agaricomycotina</taxon>
        <taxon>Tremellomycetes</taxon>
        <taxon>Filobasidiales</taxon>
        <taxon>Filobasidiaceae</taxon>
        <taxon>Filobasidium</taxon>
    </lineage>
</organism>
<dbReference type="GO" id="GO:0005789">
    <property type="term" value="C:endoplasmic reticulum membrane"/>
    <property type="evidence" value="ECO:0007669"/>
    <property type="project" value="UniProtKB-SubCell"/>
</dbReference>
<evidence type="ECO:0000313" key="9">
    <source>
        <dbReference type="EMBL" id="KAG7562713.1"/>
    </source>
</evidence>
<keyword evidence="3 6" id="KW-1133">Transmembrane helix</keyword>
<dbReference type="PANTHER" id="PTHR46426">
    <property type="entry name" value="PROTEIN DISULFIDE-ISOMERASE TMX3"/>
    <property type="match status" value="1"/>
</dbReference>
<evidence type="ECO:0000256" key="5">
    <source>
        <dbReference type="ARBA" id="ARBA00045246"/>
    </source>
</evidence>
<dbReference type="PROSITE" id="PS51352">
    <property type="entry name" value="THIOREDOXIN_2"/>
    <property type="match status" value="2"/>
</dbReference>
<dbReference type="PROSITE" id="PS00194">
    <property type="entry name" value="THIOREDOXIN_1"/>
    <property type="match status" value="1"/>
</dbReference>
<evidence type="ECO:0000256" key="6">
    <source>
        <dbReference type="SAM" id="Phobius"/>
    </source>
</evidence>
<feature type="domain" description="Thioredoxin" evidence="8">
    <location>
        <begin position="156"/>
        <end position="268"/>
    </location>
</feature>
<dbReference type="PRINTS" id="PR00421">
    <property type="entry name" value="THIOREDOXIN"/>
</dbReference>
<keyword evidence="7" id="KW-0732">Signal</keyword>
<reference evidence="9" key="1">
    <citation type="submission" date="2020-04" db="EMBL/GenBank/DDBJ databases">
        <title>Analysis of mating type loci in Filobasidium floriforme.</title>
        <authorList>
            <person name="Nowrousian M."/>
        </authorList>
    </citation>
    <scope>NUCLEOTIDE SEQUENCE</scope>
    <source>
        <strain evidence="9">CBS 6242</strain>
    </source>
</reference>
<keyword evidence="2 6" id="KW-0812">Transmembrane</keyword>
<dbReference type="InterPro" id="IPR036249">
    <property type="entry name" value="Thioredoxin-like_sf"/>
</dbReference>
<dbReference type="Proteomes" id="UP000812966">
    <property type="component" value="Unassembled WGS sequence"/>
</dbReference>
<name>A0A8K0NPN1_9TREE</name>
<dbReference type="CDD" id="cd02961">
    <property type="entry name" value="PDI_a_family"/>
    <property type="match status" value="2"/>
</dbReference>
<comment type="function">
    <text evidence="5">Probable disulfide isomerase, which participates in the folding of proteins containing disulfide bonds. May act as a dithiol oxidase. Acts as a regulator of endoplasmic reticulum-mitochondria contact sites via its ability to regulate redox signals.</text>
</comment>
<feature type="signal peptide" evidence="7">
    <location>
        <begin position="1"/>
        <end position="21"/>
    </location>
</feature>
<evidence type="ECO:0000256" key="7">
    <source>
        <dbReference type="SAM" id="SignalP"/>
    </source>
</evidence>